<dbReference type="GO" id="GO:0005275">
    <property type="term" value="F:amine transmembrane transporter activity"/>
    <property type="evidence" value="ECO:0007669"/>
    <property type="project" value="TreeGrafter"/>
</dbReference>
<dbReference type="GO" id="GO:0043190">
    <property type="term" value="C:ATP-binding cassette (ABC) transporter complex"/>
    <property type="evidence" value="ECO:0007669"/>
    <property type="project" value="InterPro"/>
</dbReference>
<comment type="subcellular location">
    <subcellularLocation>
        <location evidence="1">Cell membrane</location>
    </subcellularLocation>
</comment>
<reference evidence="8" key="1">
    <citation type="submission" date="2016-07" db="EMBL/GenBank/DDBJ databases">
        <authorList>
            <person name="Florea S."/>
            <person name="Webb J.S."/>
            <person name="Jaromczyk J."/>
            <person name="Schardl C.L."/>
        </authorList>
    </citation>
    <scope>NUCLEOTIDE SEQUENCE [LARGE SCALE GENOMIC DNA]</scope>
    <source>
        <strain evidence="8">Z6</strain>
    </source>
</reference>
<dbReference type="PANTHER" id="PTHR47737:SF1">
    <property type="entry name" value="GLYCINE BETAINE_PROLINE BETAINE TRANSPORT SYSTEM PERMEASE PROTEIN PROW"/>
    <property type="match status" value="1"/>
</dbReference>
<dbReference type="Gene3D" id="3.40.190.10">
    <property type="entry name" value="Periplasmic binding protein-like II"/>
    <property type="match status" value="1"/>
</dbReference>
<name>A0A1C0A994_9FIRM</name>
<evidence type="ECO:0000259" key="6">
    <source>
        <dbReference type="Pfam" id="PF04069"/>
    </source>
</evidence>
<reference evidence="7 8" key="2">
    <citation type="submission" date="2016-08" db="EMBL/GenBank/DDBJ databases">
        <title>Orenia metallireducens sp. nov. strain Z6, a Novel Metal-reducing Firmicute from the Deep Subsurface.</title>
        <authorList>
            <person name="Maxim B.I."/>
            <person name="Kenneth K."/>
            <person name="Flynn T.M."/>
            <person name="Oloughlin E.J."/>
            <person name="Locke R.A."/>
            <person name="Weber J.R."/>
            <person name="Egan S.M."/>
            <person name="Mackie R.I."/>
            <person name="Cann I.K."/>
        </authorList>
    </citation>
    <scope>NUCLEOTIDE SEQUENCE [LARGE SCALE GENOMIC DNA]</scope>
    <source>
        <strain evidence="7 8">Z6</strain>
    </source>
</reference>
<comment type="caution">
    <text evidence="7">The sequence shown here is derived from an EMBL/GenBank/DDBJ whole genome shotgun (WGS) entry which is preliminary data.</text>
</comment>
<dbReference type="InterPro" id="IPR007210">
    <property type="entry name" value="ABC_Gly_betaine_transp_sub-bd"/>
</dbReference>
<evidence type="ECO:0000256" key="5">
    <source>
        <dbReference type="SAM" id="SignalP"/>
    </source>
</evidence>
<evidence type="ECO:0000256" key="4">
    <source>
        <dbReference type="ARBA" id="ARBA00023136"/>
    </source>
</evidence>
<keyword evidence="2" id="KW-0813">Transport</keyword>
<dbReference type="GO" id="GO:0015226">
    <property type="term" value="F:carnitine transmembrane transporter activity"/>
    <property type="evidence" value="ECO:0007669"/>
    <property type="project" value="TreeGrafter"/>
</dbReference>
<evidence type="ECO:0000256" key="3">
    <source>
        <dbReference type="ARBA" id="ARBA00022475"/>
    </source>
</evidence>
<evidence type="ECO:0000313" key="7">
    <source>
        <dbReference type="EMBL" id="OCL26860.1"/>
    </source>
</evidence>
<dbReference type="EMBL" id="LWDV01000008">
    <property type="protein sequence ID" value="OCL26860.1"/>
    <property type="molecule type" value="Genomic_DNA"/>
</dbReference>
<evidence type="ECO:0000256" key="1">
    <source>
        <dbReference type="ARBA" id="ARBA00004236"/>
    </source>
</evidence>
<dbReference type="AlphaFoldDB" id="A0A1C0A994"/>
<protein>
    <submittedName>
        <fullName evidence="7">Glycine/betaine ABC transporter</fullName>
    </submittedName>
</protein>
<proteinExistence type="predicted"/>
<evidence type="ECO:0000256" key="2">
    <source>
        <dbReference type="ARBA" id="ARBA00022448"/>
    </source>
</evidence>
<dbReference type="Pfam" id="PF04069">
    <property type="entry name" value="OpuAC"/>
    <property type="match status" value="1"/>
</dbReference>
<feature type="signal peptide" evidence="5">
    <location>
        <begin position="1"/>
        <end position="21"/>
    </location>
</feature>
<dbReference type="GO" id="GO:0031460">
    <property type="term" value="P:glycine betaine transport"/>
    <property type="evidence" value="ECO:0007669"/>
    <property type="project" value="TreeGrafter"/>
</dbReference>
<gene>
    <name evidence="7" type="ORF">U472_05025</name>
</gene>
<keyword evidence="3" id="KW-1003">Cell membrane</keyword>
<accession>A0A1C0A994</accession>
<feature type="domain" description="ABC-type glycine betaine transport system substrate-binding" evidence="6">
    <location>
        <begin position="38"/>
        <end position="281"/>
    </location>
</feature>
<organism evidence="7 8">
    <name type="scientific">Orenia metallireducens</name>
    <dbReference type="NCBI Taxonomy" id="1413210"/>
    <lineage>
        <taxon>Bacteria</taxon>
        <taxon>Bacillati</taxon>
        <taxon>Bacillota</taxon>
        <taxon>Clostridia</taxon>
        <taxon>Halanaerobiales</taxon>
        <taxon>Halobacteroidaceae</taxon>
        <taxon>Orenia</taxon>
    </lineage>
</organism>
<feature type="chain" id="PRO_5039398608" evidence="5">
    <location>
        <begin position="22"/>
        <end position="299"/>
    </location>
</feature>
<keyword evidence="4" id="KW-0472">Membrane</keyword>
<evidence type="ECO:0000313" key="8">
    <source>
        <dbReference type="Proteomes" id="UP000093514"/>
    </source>
</evidence>
<dbReference type="SUPFAM" id="SSF53850">
    <property type="entry name" value="Periplasmic binding protein-like II"/>
    <property type="match status" value="1"/>
</dbReference>
<keyword evidence="5" id="KW-0732">Signal</keyword>
<dbReference type="PANTHER" id="PTHR47737">
    <property type="entry name" value="GLYCINE BETAINE/PROLINE BETAINE TRANSPORT SYSTEM PERMEASE PROTEIN PROW"/>
    <property type="match status" value="1"/>
</dbReference>
<dbReference type="GO" id="GO:0015871">
    <property type="term" value="P:choline transport"/>
    <property type="evidence" value="ECO:0007669"/>
    <property type="project" value="TreeGrafter"/>
</dbReference>
<dbReference type="Proteomes" id="UP000093514">
    <property type="component" value="Unassembled WGS sequence"/>
</dbReference>
<dbReference type="Gene3D" id="3.40.190.100">
    <property type="entry name" value="Glycine betaine-binding periplasmic protein, domain 2"/>
    <property type="match status" value="1"/>
</dbReference>
<sequence length="299" mass="33543">MFVSVLILVVLSLTGCGLLEAPQSSQETQSNVDKSKGKVKIAYVQWASAEASTHIVQEVLERIGYEVETPVLQAGAMYQGTARGNIDAFVCAWLPDTAKNYWDKFGDQLVELNNNYLSAQIGIVVPEYVKIDSLAELKDYANKFEQRIVGIDPGAAEMIIIKDKVVPTYGLEDWQVIDSSGPAMTAELARAIKNKEWIAVAGWKPHWKWAKWDLKFLKDPELAMGSGEYIKSIGRPGIREDLPELAKFLEKYRITTEQLSSVMLKIQNGMEPKKAAKEFVDNNLETVNSWLTEDNQLRK</sequence>
<dbReference type="CDD" id="cd13639">
    <property type="entry name" value="PBP2_OpuAC_like"/>
    <property type="match status" value="1"/>
</dbReference>
<keyword evidence="8" id="KW-1185">Reference proteome</keyword>